<keyword evidence="1" id="KW-1133">Transmembrane helix</keyword>
<sequence>MPSDNEDDNDDGTYIRRKLSDSFDTETGLAECKRLCLEDEEVGDRCYGVEYYHKGQVGKEARCDIFTAKFTHVKKKKGRVCTALKHMMEEKIYLEVYKPEDPFGDPETHSREEASSQAVASASYVGVFAVVGAVFIIAGVAASAYKRRMNRGERTGFHVMF</sequence>
<accession>A0AAE0FJC1</accession>
<comment type="caution">
    <text evidence="2">The sequence shown here is derived from an EMBL/GenBank/DDBJ whole genome shotgun (WGS) entry which is preliminary data.</text>
</comment>
<keyword evidence="1" id="KW-0472">Membrane</keyword>
<evidence type="ECO:0008006" key="4">
    <source>
        <dbReference type="Google" id="ProtNLM"/>
    </source>
</evidence>
<feature type="transmembrane region" description="Helical" evidence="1">
    <location>
        <begin position="124"/>
        <end position="145"/>
    </location>
</feature>
<organism evidence="2 3">
    <name type="scientific">Cymbomonas tetramitiformis</name>
    <dbReference type="NCBI Taxonomy" id="36881"/>
    <lineage>
        <taxon>Eukaryota</taxon>
        <taxon>Viridiplantae</taxon>
        <taxon>Chlorophyta</taxon>
        <taxon>Pyramimonadophyceae</taxon>
        <taxon>Pyramimonadales</taxon>
        <taxon>Pyramimonadaceae</taxon>
        <taxon>Cymbomonas</taxon>
    </lineage>
</organism>
<dbReference type="AlphaFoldDB" id="A0AAE0FJC1"/>
<keyword evidence="3" id="KW-1185">Reference proteome</keyword>
<reference evidence="2 3" key="1">
    <citation type="journal article" date="2015" name="Genome Biol. Evol.">
        <title>Comparative Genomics of a Bacterivorous Green Alga Reveals Evolutionary Causalities and Consequences of Phago-Mixotrophic Mode of Nutrition.</title>
        <authorList>
            <person name="Burns J.A."/>
            <person name="Paasch A."/>
            <person name="Narechania A."/>
            <person name="Kim E."/>
        </authorList>
    </citation>
    <scope>NUCLEOTIDE SEQUENCE [LARGE SCALE GENOMIC DNA]</scope>
    <source>
        <strain evidence="2 3">PLY_AMNH</strain>
    </source>
</reference>
<dbReference type="EMBL" id="LGRX02017346">
    <property type="protein sequence ID" value="KAK3260887.1"/>
    <property type="molecule type" value="Genomic_DNA"/>
</dbReference>
<evidence type="ECO:0000256" key="1">
    <source>
        <dbReference type="SAM" id="Phobius"/>
    </source>
</evidence>
<evidence type="ECO:0000313" key="3">
    <source>
        <dbReference type="Proteomes" id="UP001190700"/>
    </source>
</evidence>
<keyword evidence="1" id="KW-0812">Transmembrane</keyword>
<gene>
    <name evidence="2" type="ORF">CYMTET_30180</name>
</gene>
<proteinExistence type="predicted"/>
<dbReference type="Proteomes" id="UP001190700">
    <property type="component" value="Unassembled WGS sequence"/>
</dbReference>
<protein>
    <recommendedName>
        <fullName evidence="4">Apple domain-containing protein</fullName>
    </recommendedName>
</protein>
<evidence type="ECO:0000313" key="2">
    <source>
        <dbReference type="EMBL" id="KAK3260887.1"/>
    </source>
</evidence>
<name>A0AAE0FJC1_9CHLO</name>